<dbReference type="SMART" id="SM01007">
    <property type="entry name" value="Aldolase_II"/>
    <property type="match status" value="1"/>
</dbReference>
<dbReference type="PANTHER" id="PTHR10672">
    <property type="entry name" value="ADDUCIN"/>
    <property type="match status" value="1"/>
</dbReference>
<dbReference type="InterPro" id="IPR051017">
    <property type="entry name" value="Aldolase-II_Adducin_sf"/>
</dbReference>
<dbReference type="FunFam" id="3.40.225.10:FF:000009">
    <property type="entry name" value="Class II aldolase/adducin N-terminal"/>
    <property type="match status" value="1"/>
</dbReference>
<proteinExistence type="predicted"/>
<dbReference type="GeneID" id="85313968"/>
<feature type="domain" description="Class II aldolase/adducin N-terminal" evidence="1">
    <location>
        <begin position="67"/>
        <end position="249"/>
    </location>
</feature>
<name>A0AAJ0CBB0_9PEZI</name>
<dbReference type="RefSeq" id="XP_060288345.1">
    <property type="nucleotide sequence ID" value="XM_060430781.1"/>
</dbReference>
<dbReference type="NCBIfam" id="NF004855">
    <property type="entry name" value="PRK06208.1"/>
    <property type="match status" value="1"/>
</dbReference>
<sequence>MAPSATTTLTTAPASSAITAQPLKAGAPKPSTSGVLNWNVSNGAAPSALHVIPTFTDKHAERAWAKQHMAAAFRTFARLDYADGASGHVSLRDPVDPELFWINPYAKHFATIKASDLVLVDHEGIPQEPTKYKVNAAGFIIHSSIHRARPDINAVCHMHSRYGKAWSTFGRGIEMLNQDSCMFYRGLGVYEGFGGIVFAQEEGQRIAEALGDTNLNLILQNHGILTAGSTVDEAAAHFIALERACEVQILAEAAAANGIPKKYVGEEEAEYTYKCSGTPACMFMQFAPEYDLSVELSGGKLLE</sequence>
<reference evidence="2" key="1">
    <citation type="submission" date="2023-06" db="EMBL/GenBank/DDBJ databases">
        <title>Genome-scale phylogeny and comparative genomics of the fungal order Sordariales.</title>
        <authorList>
            <consortium name="Lawrence Berkeley National Laboratory"/>
            <person name="Hensen N."/>
            <person name="Bonometti L."/>
            <person name="Westerberg I."/>
            <person name="Brannstrom I.O."/>
            <person name="Guillou S."/>
            <person name="Cros-Aarteil S."/>
            <person name="Calhoun S."/>
            <person name="Haridas S."/>
            <person name="Kuo A."/>
            <person name="Mondo S."/>
            <person name="Pangilinan J."/>
            <person name="Riley R."/>
            <person name="Labutti K."/>
            <person name="Andreopoulos B."/>
            <person name="Lipzen A."/>
            <person name="Chen C."/>
            <person name="Yanf M."/>
            <person name="Daum C."/>
            <person name="Ng V."/>
            <person name="Clum A."/>
            <person name="Steindorff A."/>
            <person name="Ohm R."/>
            <person name="Martin F."/>
            <person name="Silar P."/>
            <person name="Natvig D."/>
            <person name="Lalanne C."/>
            <person name="Gautier V."/>
            <person name="Ament-Velasquez S.L."/>
            <person name="Kruys A."/>
            <person name="Hutchinson M.I."/>
            <person name="Powell A.J."/>
            <person name="Barry K."/>
            <person name="Miller A.N."/>
            <person name="Grigoriev I.V."/>
            <person name="Debuchy R."/>
            <person name="Gladieux P."/>
            <person name="Thoren M.H."/>
            <person name="Johannesson H."/>
        </authorList>
    </citation>
    <scope>NUCLEOTIDE SEQUENCE</scope>
    <source>
        <strain evidence="2">8032-3</strain>
    </source>
</reference>
<protein>
    <submittedName>
        <fullName evidence="2">Class II aldolase/adducin N-terminal</fullName>
    </submittedName>
</protein>
<dbReference type="Proteomes" id="UP001244011">
    <property type="component" value="Unassembled WGS sequence"/>
</dbReference>
<dbReference type="SUPFAM" id="SSF53639">
    <property type="entry name" value="AraD/HMP-PK domain-like"/>
    <property type="match status" value="1"/>
</dbReference>
<comment type="caution">
    <text evidence="2">The sequence shown here is derived from an EMBL/GenBank/DDBJ whole genome shotgun (WGS) entry which is preliminary data.</text>
</comment>
<dbReference type="Gene3D" id="3.40.225.10">
    <property type="entry name" value="Class II aldolase/adducin N-terminal domain"/>
    <property type="match status" value="1"/>
</dbReference>
<dbReference type="GO" id="GO:0051015">
    <property type="term" value="F:actin filament binding"/>
    <property type="evidence" value="ECO:0007669"/>
    <property type="project" value="TreeGrafter"/>
</dbReference>
<gene>
    <name evidence="2" type="ORF">QBC33DRAFT_574822</name>
</gene>
<dbReference type="Pfam" id="PF00596">
    <property type="entry name" value="Aldolase_II"/>
    <property type="match status" value="1"/>
</dbReference>
<dbReference type="AlphaFoldDB" id="A0AAJ0CBB0"/>
<keyword evidence="3" id="KW-1185">Reference proteome</keyword>
<dbReference type="GO" id="GO:0005856">
    <property type="term" value="C:cytoskeleton"/>
    <property type="evidence" value="ECO:0007669"/>
    <property type="project" value="TreeGrafter"/>
</dbReference>
<organism evidence="2 3">
    <name type="scientific">Phialemonium atrogriseum</name>
    <dbReference type="NCBI Taxonomy" id="1093897"/>
    <lineage>
        <taxon>Eukaryota</taxon>
        <taxon>Fungi</taxon>
        <taxon>Dikarya</taxon>
        <taxon>Ascomycota</taxon>
        <taxon>Pezizomycotina</taxon>
        <taxon>Sordariomycetes</taxon>
        <taxon>Sordariomycetidae</taxon>
        <taxon>Cephalothecales</taxon>
        <taxon>Cephalothecaceae</taxon>
        <taxon>Phialemonium</taxon>
    </lineage>
</organism>
<evidence type="ECO:0000313" key="3">
    <source>
        <dbReference type="Proteomes" id="UP001244011"/>
    </source>
</evidence>
<evidence type="ECO:0000313" key="2">
    <source>
        <dbReference type="EMBL" id="KAK1772132.1"/>
    </source>
</evidence>
<accession>A0AAJ0CBB0</accession>
<dbReference type="PANTHER" id="PTHR10672:SF25">
    <property type="entry name" value="MEIOTICALLY UP-REGULATED GENE 14 PROTEIN"/>
    <property type="match status" value="1"/>
</dbReference>
<dbReference type="InterPro" id="IPR036409">
    <property type="entry name" value="Aldolase_II/adducin_N_sf"/>
</dbReference>
<dbReference type="InterPro" id="IPR001303">
    <property type="entry name" value="Aldolase_II/adducin_N"/>
</dbReference>
<dbReference type="EMBL" id="MU838997">
    <property type="protein sequence ID" value="KAK1772132.1"/>
    <property type="molecule type" value="Genomic_DNA"/>
</dbReference>
<evidence type="ECO:0000259" key="1">
    <source>
        <dbReference type="SMART" id="SM01007"/>
    </source>
</evidence>